<feature type="domain" description="Transglycosylase SLT" evidence="1">
    <location>
        <begin position="46"/>
        <end position="107"/>
    </location>
</feature>
<dbReference type="Pfam" id="PF01464">
    <property type="entry name" value="SLT"/>
    <property type="match status" value="1"/>
</dbReference>
<evidence type="ECO:0000313" key="2">
    <source>
        <dbReference type="EMBL" id="SFZ98576.1"/>
    </source>
</evidence>
<organism evidence="2">
    <name type="scientific">hydrothermal vent metagenome</name>
    <dbReference type="NCBI Taxonomy" id="652676"/>
    <lineage>
        <taxon>unclassified sequences</taxon>
        <taxon>metagenomes</taxon>
        <taxon>ecological metagenomes</taxon>
    </lineage>
</organism>
<dbReference type="InterPro" id="IPR008258">
    <property type="entry name" value="Transglycosylase_SLT_dom_1"/>
</dbReference>
<sequence length="169" mass="19775">MRKNLLMLCAAVSMLILSGCGKEPSLDNIKEKIVKVETPNGKYTTVNKSSGAYGRYQIMPKTAKVYTRKLNISHREWKKPKNQEKIFIALLQDNIVDLKRHGIEVNAFSVYGAHQQGARGFINIMTKDNLSRKSYMRLRRNLPRKYRNVDIKDLRKTWINYWKNRMVEV</sequence>
<dbReference type="EMBL" id="FPKX01000055">
    <property type="protein sequence ID" value="SFZ98576.1"/>
    <property type="molecule type" value="Genomic_DNA"/>
</dbReference>
<protein>
    <submittedName>
        <fullName evidence="2">TolA protein</fullName>
    </submittedName>
</protein>
<reference evidence="2" key="1">
    <citation type="submission" date="2016-10" db="EMBL/GenBank/DDBJ databases">
        <authorList>
            <person name="de Groot N.N."/>
        </authorList>
    </citation>
    <scope>NUCLEOTIDE SEQUENCE</scope>
</reference>
<proteinExistence type="predicted"/>
<accession>A0A1W1EEX5</accession>
<gene>
    <name evidence="2" type="ORF">MNB_SV-5-1559</name>
</gene>
<dbReference type="PROSITE" id="PS51257">
    <property type="entry name" value="PROKAR_LIPOPROTEIN"/>
    <property type="match status" value="1"/>
</dbReference>
<name>A0A1W1EEX5_9ZZZZ</name>
<dbReference type="Gene3D" id="1.10.530.10">
    <property type="match status" value="1"/>
</dbReference>
<dbReference type="AlphaFoldDB" id="A0A1W1EEX5"/>
<evidence type="ECO:0000259" key="1">
    <source>
        <dbReference type="Pfam" id="PF01464"/>
    </source>
</evidence>